<dbReference type="Pfam" id="PF24883">
    <property type="entry name" value="NPHP3_N"/>
    <property type="match status" value="1"/>
</dbReference>
<evidence type="ECO:0000256" key="2">
    <source>
        <dbReference type="ARBA" id="ARBA00022737"/>
    </source>
</evidence>
<feature type="repeat" description="WD" evidence="3">
    <location>
        <begin position="1109"/>
        <end position="1141"/>
    </location>
</feature>
<sequence>VEVTPGNSDPNCSFSAMMFIDHELVCNLPTIDSTGSLRWSGLFHCNVSPTSTVALRLWRSIAGKSRYFNSPPSVFSEVDEETGEVTLELAEAAWIVTIKLLTSATVWQLFPDKLEKLAIIERAYNSLAADSPETTKYLFKHALNFANLAVQALPECNAKVSFLIYMKAWELLEQRAQLDDTIQAILRGLTGIRDIVDIAGQASDGMLAAAMSRSKASIYGILTLLEDASVYIFNRLSTNHLAPVSLEEAAPDQSFDIETYLSRLRELQTLFHATWSPVADTPTDIVYIEDNERSDTPQQGVHTSTSIDPYDMLRLLRPLDPNGYDPRPACMDGTREAILTRIVTWTQSRESAQGLMWISGQAGMGKTSIATSLCQRLDGIRALAGSFFCRREDLDASDPLRLINNLVHELAMWCPAYAQEVAYAIRANRRLCNSHLDLRYDGLIKKPLERLQSLSIRVNLVVVIDALDECGDYESRKQILDHLHEMTQIVPWLKIVITARPIGDIHDYFKEKCPQQPILQLEDFDATSDISAYIEGQVTHLAEKDHWSSDSIDRLCTMSGGVFLWATLAVKYIKKSAFPSLPRLRKVLSKQKSPVMDQFDALYTKALEIAIDAEEDEVKAAYLQCIGAILAISEREPLATPDLHYLLLVVGQIDQLTLDQTIKSLSPLLFMTDGRRIRFLHSSFKEFITNATRSGRFHIRLDQYEAEPAACCLQVMQRDLCFNICKLETSHQLNSDIPDLKQRIDTNIGPALRYACMHWIGHVIASPTQALVKAIHKFMEGPQLMYWIEALSLLGHIDVATEGLSQLAAVDLPQFSESGQVVSWATDARRFILSFYDPITTNTPHLYVSALAFAPRNCLTAARMRPHFPNIITVAQGGDARWHPCMKVIIHTHGIQTLSISPDGQHIVAGYPDGSLAMWDKQTGACVSKSPVDHLGMVTCIMYSPDGNLVASSSHDATIRVWDVTNGLQHSRVLSSHSGPVHSVAFSPNGSLIASGSSDRTIRLWDPNTTHPIHEPYIGHSSRVTSVAFSPDGTKLVSGSWDKTIRVWSVDIGSSRLANNPLVITGHFDSVTCVLFCPDGSEIASGSVDKTIQLWDAQTGVKSQLRATPAKHSDTITSLTFSPDGKLLASCSLDGAIRLWSASALTYSEPFGHSSPVNAVAFSPDGCDLVSGSTDMTTRVWEVDACLKPMMMGSLVGHSSWVRSIVVTCDGARIVSASEDKTVRIWDTQSGALVGAPLTGHSSSVWCVAVSPDGTRILSGANDKRMKLWDTATHANIQSYEHSSLIWCAAFSPNGAQIAFGTYDKNVYLWDVTGWKMIGQGLQGHSGRVFSVAFSLDGACLASASADKMVIEWDIGSHSCIRRSYSSHTNTVTSVAFSPCGTRLASGSDDCTVRVWDRQTGNIMHILTGHGHFVWAVAFSPDGSCIASGSADKTVRLWNVKTGQLIGQPFTDHSAYVLSIAFSPDGNYLISGSEDKTIQVRNIAMVYPAVEPEAKLPDTFCWPSNPYKMVSHPEHPGWVTHNHKSHVFWLPAHYKQPEKLHNPSSQARPPVFLNYSKFVHGNAWTKVECEPNSNSSQQ</sequence>
<feature type="repeat" description="WD" evidence="3">
    <location>
        <begin position="1017"/>
        <end position="1058"/>
    </location>
</feature>
<dbReference type="Gene3D" id="3.40.50.300">
    <property type="entry name" value="P-loop containing nucleotide triphosphate hydrolases"/>
    <property type="match status" value="1"/>
</dbReference>
<dbReference type="PANTHER" id="PTHR19879:SF9">
    <property type="entry name" value="TRANSCRIPTION INITIATION FACTOR TFIID SUBUNIT 5"/>
    <property type="match status" value="1"/>
</dbReference>
<dbReference type="PROSITE" id="PS00678">
    <property type="entry name" value="WD_REPEATS_1"/>
    <property type="match status" value="5"/>
</dbReference>
<dbReference type="PROSITE" id="PS50294">
    <property type="entry name" value="WD_REPEATS_REGION"/>
    <property type="match status" value="14"/>
</dbReference>
<evidence type="ECO:0000313" key="6">
    <source>
        <dbReference type="Proteomes" id="UP000027456"/>
    </source>
</evidence>
<feature type="repeat" description="WD" evidence="3">
    <location>
        <begin position="1450"/>
        <end position="1483"/>
    </location>
</feature>
<dbReference type="CDD" id="cd00200">
    <property type="entry name" value="WD40"/>
    <property type="match status" value="2"/>
</dbReference>
<dbReference type="SUPFAM" id="SSF50998">
    <property type="entry name" value="Quinoprotein alcohol dehydrogenase-like"/>
    <property type="match status" value="1"/>
</dbReference>
<dbReference type="Pfam" id="PF00400">
    <property type="entry name" value="WD40"/>
    <property type="match status" value="14"/>
</dbReference>
<dbReference type="SMART" id="SM00320">
    <property type="entry name" value="WD40"/>
    <property type="match status" value="14"/>
</dbReference>
<dbReference type="STRING" id="1423351.A0A074SA23"/>
<feature type="repeat" description="WD" evidence="3">
    <location>
        <begin position="1322"/>
        <end position="1363"/>
    </location>
</feature>
<feature type="repeat" description="WD" evidence="3">
    <location>
        <begin position="1150"/>
        <end position="1184"/>
    </location>
</feature>
<keyword evidence="6" id="KW-1185">Reference proteome</keyword>
<dbReference type="PANTHER" id="PTHR19879">
    <property type="entry name" value="TRANSCRIPTION INITIATION FACTOR TFIID"/>
    <property type="match status" value="1"/>
</dbReference>
<feature type="domain" description="Nephrocystin 3-like N-terminal" evidence="4">
    <location>
        <begin position="334"/>
        <end position="500"/>
    </location>
</feature>
<dbReference type="Proteomes" id="UP000027456">
    <property type="component" value="Unassembled WGS sequence"/>
</dbReference>
<feature type="repeat" description="WD" evidence="3">
    <location>
        <begin position="1064"/>
        <end position="1105"/>
    </location>
</feature>
<feature type="repeat" description="WD" evidence="3">
    <location>
        <begin position="888"/>
        <end position="929"/>
    </location>
</feature>
<dbReference type="Gene3D" id="2.130.10.10">
    <property type="entry name" value="YVTN repeat-like/Quinoprotein amine dehydrogenase"/>
    <property type="match status" value="6"/>
</dbReference>
<feature type="repeat" description="WD" evidence="3">
    <location>
        <begin position="1195"/>
        <end position="1236"/>
    </location>
</feature>
<dbReference type="EMBL" id="AZST01000919">
    <property type="protein sequence ID" value="KEP46872.1"/>
    <property type="molecule type" value="Genomic_DNA"/>
</dbReference>
<organism evidence="5 6">
    <name type="scientific">Rhizoctonia solani 123E</name>
    <dbReference type="NCBI Taxonomy" id="1423351"/>
    <lineage>
        <taxon>Eukaryota</taxon>
        <taxon>Fungi</taxon>
        <taxon>Dikarya</taxon>
        <taxon>Basidiomycota</taxon>
        <taxon>Agaricomycotina</taxon>
        <taxon>Agaricomycetes</taxon>
        <taxon>Cantharellales</taxon>
        <taxon>Ceratobasidiaceae</taxon>
        <taxon>Rhizoctonia</taxon>
    </lineage>
</organism>
<feature type="repeat" description="WD" evidence="3">
    <location>
        <begin position="931"/>
        <end position="972"/>
    </location>
</feature>
<keyword evidence="2" id="KW-0677">Repeat</keyword>
<dbReference type="HOGENOM" id="CLU_000288_6_3_1"/>
<evidence type="ECO:0000256" key="3">
    <source>
        <dbReference type="PROSITE-ProRule" id="PRU00221"/>
    </source>
</evidence>
<protein>
    <submittedName>
        <fullName evidence="5">Putative vegetative incompatibility protein HET-E-1</fullName>
    </submittedName>
</protein>
<keyword evidence="1 3" id="KW-0853">WD repeat</keyword>
<name>A0A074SA23_9AGAM</name>
<dbReference type="OrthoDB" id="538223at2759"/>
<comment type="caution">
    <text evidence="5">The sequence shown here is derived from an EMBL/GenBank/DDBJ whole genome shotgun (WGS) entry which is preliminary data.</text>
</comment>
<dbReference type="InterPro" id="IPR036322">
    <property type="entry name" value="WD40_repeat_dom_sf"/>
</dbReference>
<dbReference type="SUPFAM" id="SSF50978">
    <property type="entry name" value="WD40 repeat-like"/>
    <property type="match status" value="1"/>
</dbReference>
<dbReference type="SUPFAM" id="SSF52540">
    <property type="entry name" value="P-loop containing nucleoside triphosphate hydrolases"/>
    <property type="match status" value="1"/>
</dbReference>
<dbReference type="InterPro" id="IPR001680">
    <property type="entry name" value="WD40_rpt"/>
</dbReference>
<accession>A0A074SA23</accession>
<feature type="repeat" description="WD" evidence="3">
    <location>
        <begin position="1279"/>
        <end position="1312"/>
    </location>
</feature>
<dbReference type="PRINTS" id="PR00320">
    <property type="entry name" value="GPROTEINBRPT"/>
</dbReference>
<dbReference type="InterPro" id="IPR011047">
    <property type="entry name" value="Quinoprotein_ADH-like_sf"/>
</dbReference>
<gene>
    <name evidence="5" type="ORF">V565_177680</name>
</gene>
<feature type="repeat" description="WD" evidence="3">
    <location>
        <begin position="1407"/>
        <end position="1448"/>
    </location>
</feature>
<evidence type="ECO:0000256" key="1">
    <source>
        <dbReference type="ARBA" id="ARBA00022574"/>
    </source>
</evidence>
<reference evidence="5 6" key="1">
    <citation type="submission" date="2013-12" db="EMBL/GenBank/DDBJ databases">
        <authorList>
            <person name="Cubeta M."/>
            <person name="Pakala S."/>
            <person name="Fedorova N."/>
            <person name="Thomas E."/>
            <person name="Dean R."/>
            <person name="Jabaji S."/>
            <person name="Neate S."/>
            <person name="Toda T."/>
            <person name="Tavantzis S."/>
            <person name="Vilgalys R."/>
            <person name="Bharathan N."/>
            <person name="Pakala S."/>
            <person name="Losada L.S."/>
            <person name="Zafar N."/>
            <person name="Nierman W."/>
        </authorList>
    </citation>
    <scope>NUCLEOTIDE SEQUENCE [LARGE SCALE GENOMIC DNA]</scope>
    <source>
        <strain evidence="5 6">123E</strain>
    </source>
</reference>
<dbReference type="InterPro" id="IPR027417">
    <property type="entry name" value="P-loop_NTPase"/>
</dbReference>
<dbReference type="PROSITE" id="PS50082">
    <property type="entry name" value="WD_REPEATS_2"/>
    <property type="match status" value="14"/>
</dbReference>
<feature type="repeat" description="WD" evidence="3">
    <location>
        <begin position="1238"/>
        <end position="1279"/>
    </location>
</feature>
<evidence type="ECO:0000259" key="4">
    <source>
        <dbReference type="Pfam" id="PF24883"/>
    </source>
</evidence>
<dbReference type="InterPro" id="IPR015943">
    <property type="entry name" value="WD40/YVTN_repeat-like_dom_sf"/>
</dbReference>
<dbReference type="InterPro" id="IPR056884">
    <property type="entry name" value="NPHP3-like_N"/>
</dbReference>
<dbReference type="InterPro" id="IPR019775">
    <property type="entry name" value="WD40_repeat_CS"/>
</dbReference>
<dbReference type="InterPro" id="IPR020472">
    <property type="entry name" value="WD40_PAC1"/>
</dbReference>
<evidence type="ECO:0000313" key="5">
    <source>
        <dbReference type="EMBL" id="KEP46872.1"/>
    </source>
</evidence>
<feature type="repeat" description="WD" evidence="3">
    <location>
        <begin position="1365"/>
        <end position="1406"/>
    </location>
</feature>
<feature type="repeat" description="WD" evidence="3">
    <location>
        <begin position="974"/>
        <end position="1015"/>
    </location>
</feature>
<feature type="non-terminal residue" evidence="5">
    <location>
        <position position="1"/>
    </location>
</feature>
<proteinExistence type="predicted"/>